<evidence type="ECO:0000313" key="3">
    <source>
        <dbReference type="EMBL" id="EKM83566.1"/>
    </source>
</evidence>
<dbReference type="InterPro" id="IPR024420">
    <property type="entry name" value="TRAPP_III_complex_Trs85"/>
</dbReference>
<dbReference type="OMA" id="GHTISMW"/>
<dbReference type="InterPro" id="IPR058541">
    <property type="entry name" value="Ig_TPPC8_1st"/>
</dbReference>
<gene>
    <name evidence="3" type="ORF">AGABI1DRAFT_123894</name>
</gene>
<reference evidence="4" key="1">
    <citation type="journal article" date="2012" name="Proc. Natl. Acad. Sci. U.S.A.">
        <title>Genome sequence of the button mushroom Agaricus bisporus reveals mechanisms governing adaptation to a humic-rich ecological niche.</title>
        <authorList>
            <person name="Morin E."/>
            <person name="Kohler A."/>
            <person name="Baker A.R."/>
            <person name="Foulongne-Oriol M."/>
            <person name="Lombard V."/>
            <person name="Nagy L.G."/>
            <person name="Ohm R.A."/>
            <person name="Patyshakuliyeva A."/>
            <person name="Brun A."/>
            <person name="Aerts A.L."/>
            <person name="Bailey A.M."/>
            <person name="Billette C."/>
            <person name="Coutinho P.M."/>
            <person name="Deakin G."/>
            <person name="Doddapaneni H."/>
            <person name="Floudas D."/>
            <person name="Grimwood J."/>
            <person name="Hilden K."/>
            <person name="Kuees U."/>
            <person name="LaButti K.M."/>
            <person name="Lapidus A."/>
            <person name="Lindquist E.A."/>
            <person name="Lucas S.M."/>
            <person name="Murat C."/>
            <person name="Riley R.W."/>
            <person name="Salamov A.A."/>
            <person name="Schmutz J."/>
            <person name="Subramanian V."/>
            <person name="Woesten H.A.B."/>
            <person name="Xu J."/>
            <person name="Eastwood D.C."/>
            <person name="Foster G.D."/>
            <person name="Sonnenberg A.S."/>
            <person name="Cullen D."/>
            <person name="de Vries R.P."/>
            <person name="Lundell T."/>
            <person name="Hibbett D.S."/>
            <person name="Henrissat B."/>
            <person name="Burton K.S."/>
            <person name="Kerrigan R.W."/>
            <person name="Challen M.P."/>
            <person name="Grigoriev I.V."/>
            <person name="Martin F."/>
        </authorList>
    </citation>
    <scope>NUCLEOTIDE SEQUENCE [LARGE SCALE GENOMIC DNA]</scope>
    <source>
        <strain evidence="4">JB137-S8 / ATCC MYA-4627 / FGSC 10392</strain>
    </source>
</reference>
<feature type="compositionally biased region" description="Polar residues" evidence="1">
    <location>
        <begin position="571"/>
        <end position="581"/>
    </location>
</feature>
<keyword evidence="4" id="KW-1185">Reference proteome</keyword>
<dbReference type="KEGG" id="abp:AGABI1DRAFT123894"/>
<dbReference type="InParanoid" id="K5X6S1"/>
<evidence type="ECO:0000313" key="4">
    <source>
        <dbReference type="Proteomes" id="UP000008493"/>
    </source>
</evidence>
<dbReference type="EMBL" id="JH971385">
    <property type="protein sequence ID" value="EKM83566.1"/>
    <property type="molecule type" value="Genomic_DNA"/>
</dbReference>
<dbReference type="Pfam" id="PF24545">
    <property type="entry name" value="Ig_TPPC8_1st"/>
    <property type="match status" value="1"/>
</dbReference>
<dbReference type="Proteomes" id="UP000008493">
    <property type="component" value="Unassembled WGS sequence"/>
</dbReference>
<dbReference type="HOGENOM" id="CLU_004823_3_0_1"/>
<dbReference type="RefSeq" id="XP_007325471.1">
    <property type="nucleotide sequence ID" value="XM_007325409.1"/>
</dbReference>
<dbReference type="OrthoDB" id="203724at2759"/>
<feature type="compositionally biased region" description="Low complexity" evidence="1">
    <location>
        <begin position="582"/>
        <end position="600"/>
    </location>
</feature>
<dbReference type="Pfam" id="PF12739">
    <property type="entry name" value="TRAPPC-Trs85"/>
    <property type="match status" value="1"/>
</dbReference>
<protein>
    <recommendedName>
        <fullName evidence="2">TPPC8 first Ig-like domain-containing protein</fullName>
    </recommendedName>
</protein>
<name>K5X6S1_AGABU</name>
<dbReference type="PANTHER" id="PTHR12975:SF6">
    <property type="entry name" value="TRAFFICKING PROTEIN PARTICLE COMPLEX SUBUNIT 8"/>
    <property type="match status" value="1"/>
</dbReference>
<dbReference type="GO" id="GO:1990072">
    <property type="term" value="C:TRAPPIII protein complex"/>
    <property type="evidence" value="ECO:0007669"/>
    <property type="project" value="TreeGrafter"/>
</dbReference>
<sequence length="1630" mass="183921">MTEADLVLLVGILDFSRTDFRYDEYFCRLCDRFSENEHKPVLYRKFEAVRHEESQEHADSIEKFLDFLKHHPDQLQKYTNRDYGKNTKRDPLFPDEIYESLEWQVPDARFGAEYINQFVEFWMSDVAAASTGKGSYPEPEEFRCIRGRGKGKEGRRERRREFGRAKPQGCQRRRTFAEFFDSLDLVCGEYVFEDGYWVKRKNEPDAEGWVTQIRKTKTKTCVQVERVASQNKFALYCLYRLEDGPYYPVVAEPTCLYFIVSGSLQATRFVVTPVTPRNLAIVFAATTRFLLLTTRTTSLTSVPHATFALRFSDLIEIEEACREDEERRATRLIDWMSGRISQKCARWLSEMEEPEAKGKERDAWRTPWWDEVRRCAEGDHVPSRYEGWNHPVAIILAVSTTAPNPLQAITALHARSPQLPPWVDANYLKYTVIIHPHDSPLSDDEAGALHNAVKKQFGIDVYWLSLALPSPPPTPVPVPLLLPRLPRVSLVDGESMTQNENVNGSEPHHVNVLRMVPEDIQQTSKFAREFVVGCLIPWMEKNVLDWSEAFSSNRRLPSRLFSSTRRLFGTSSPAPSYNHHTSSSVASISRSSTSSNNSNAPSPPSQQRRLAEFATIIGDYKLAVTVWESLRKELKGGSDILPLVVSSSPALSLHAATSLAVIYAGNQELSPQALSRALIQAVRWETGIPTQEFVNNVLEGERWLAWAAGNSEEVPAALLIAHAAHLSEKKQTRRRAAYWYAIAASRLERCGIKPLTMYFLRKAQELYRNRVPKELSPSYWDAEGQSATGSTPWFDAIISGIEHPLGRLLYTTGDVLSAVRLFLGLLQGFEDPNVAVANLDGEVKQSSSDKHPLDDFRVAFGYLNSMEPEKAVANDLKLPLKFCQVRQSKLRFPGADPFRDSVAWEKRAEDWNMFWKSTGKRESFAKSGDIIIGESFWVDLVVRNPLDAELNLANLTLVVRDMNGTQPDDESHPLVDVDVIEDVFLSPLESRIISIAITPQHSGTFQIPFAKYDFLSLLPITESLAMRGQRLNATPAQRRQPTYAPDVLMKFDVAEATHKLVVNLVEDGRLEVVQGERRITNLWLANMGSRPVEEIWMVPDPEDEIWIGDTIVEGESEENTEEKGNNDDEIEVVKSSNSLVPPQPLRIPIPGGVLSPDDGFSVPLTLHMEAPGEKPFCLFFVYRQDDTDTFHTSWISRIVDVKPLFNIALTVEPDQSPDCQFALNVSLNNISSAPVRLTQVSTVSPSWCSSMVFDSPLPTLPAAQSCNILFKVQRWKDDQGSQETTKFVRDRIVDVLNGRPVGKHELPPIDLCCSSVAESPQKKNSFSRDTVMAFIHGARRNFVSKHTSSTHVHIPQATHPHIFPLYNPASFDVILFWEFINPSETLSSNFTSAFTSAYPSPSASFSLSRASGHIPRESRSGHVTIHGLTLGATHAPLQEVIEEFENAKGKRSMYAETVRENSKMLETIRVCEWNQEMNPLNVSIKGTDGFEHDFSVGPCWETLDLTIRNFSLTHEAGFVLKLRSGMSVPPSNVHVLPPPYAAKLNFSGSIPPSGSVTLHPKLWITRPGAYSLEGWKLDTEVYENLGVDSGHDLRESSFKTKRKVRHRYTLERPVEGRIYLVVQNVSRRSS</sequence>
<feature type="domain" description="TPPC8 first Ig-like" evidence="2">
    <location>
        <begin position="931"/>
        <end position="1064"/>
    </location>
</feature>
<dbReference type="GeneID" id="18826051"/>
<feature type="region of interest" description="Disordered" evidence="1">
    <location>
        <begin position="571"/>
        <end position="607"/>
    </location>
</feature>
<dbReference type="PANTHER" id="PTHR12975">
    <property type="entry name" value="TRANSPORT PROTEIN TRAPP"/>
    <property type="match status" value="1"/>
</dbReference>
<evidence type="ECO:0000256" key="1">
    <source>
        <dbReference type="SAM" id="MobiDB-lite"/>
    </source>
</evidence>
<proteinExistence type="predicted"/>
<dbReference type="STRING" id="597362.K5X6S1"/>
<evidence type="ECO:0000259" key="2">
    <source>
        <dbReference type="Pfam" id="PF24545"/>
    </source>
</evidence>
<dbReference type="eggNOG" id="KOG1938">
    <property type="taxonomic scope" value="Eukaryota"/>
</dbReference>
<accession>K5X6S1</accession>
<organism evidence="3 4">
    <name type="scientific">Agaricus bisporus var. burnettii (strain JB137-S8 / ATCC MYA-4627 / FGSC 10392)</name>
    <name type="common">White button mushroom</name>
    <dbReference type="NCBI Taxonomy" id="597362"/>
    <lineage>
        <taxon>Eukaryota</taxon>
        <taxon>Fungi</taxon>
        <taxon>Dikarya</taxon>
        <taxon>Basidiomycota</taxon>
        <taxon>Agaricomycotina</taxon>
        <taxon>Agaricomycetes</taxon>
        <taxon>Agaricomycetidae</taxon>
        <taxon>Agaricales</taxon>
        <taxon>Agaricineae</taxon>
        <taxon>Agaricaceae</taxon>
        <taxon>Agaricus</taxon>
    </lineage>
</organism>